<feature type="compositionally biased region" description="Low complexity" evidence="1">
    <location>
        <begin position="71"/>
        <end position="89"/>
    </location>
</feature>
<evidence type="ECO:0000256" key="1">
    <source>
        <dbReference type="SAM" id="MobiDB-lite"/>
    </source>
</evidence>
<dbReference type="Proteomes" id="UP001345963">
    <property type="component" value="Unassembled WGS sequence"/>
</dbReference>
<dbReference type="EMBL" id="JAHUTI010090125">
    <property type="protein sequence ID" value="MED6261459.1"/>
    <property type="molecule type" value="Genomic_DNA"/>
</dbReference>
<proteinExistence type="predicted"/>
<sequence>MWGRRCSGHFRIVSMRQLSKSHIWLQSQWVKPVLLLPLKPPWLSANRGESGSDAARSARKTRDWRAKFQSTSSWTKTTTRTETPTEPRWNNGDVKITHES</sequence>
<gene>
    <name evidence="2" type="ORF">ATANTOWER_005509</name>
</gene>
<name>A0ABU7CIT2_9TELE</name>
<accession>A0ABU7CIT2</accession>
<protein>
    <submittedName>
        <fullName evidence="2">Uncharacterized protein</fullName>
    </submittedName>
</protein>
<organism evidence="2 3">
    <name type="scientific">Ataeniobius toweri</name>
    <dbReference type="NCBI Taxonomy" id="208326"/>
    <lineage>
        <taxon>Eukaryota</taxon>
        <taxon>Metazoa</taxon>
        <taxon>Chordata</taxon>
        <taxon>Craniata</taxon>
        <taxon>Vertebrata</taxon>
        <taxon>Euteleostomi</taxon>
        <taxon>Actinopterygii</taxon>
        <taxon>Neopterygii</taxon>
        <taxon>Teleostei</taxon>
        <taxon>Neoteleostei</taxon>
        <taxon>Acanthomorphata</taxon>
        <taxon>Ovalentaria</taxon>
        <taxon>Atherinomorphae</taxon>
        <taxon>Cyprinodontiformes</taxon>
        <taxon>Goodeidae</taxon>
        <taxon>Ataeniobius</taxon>
    </lineage>
</organism>
<keyword evidence="3" id="KW-1185">Reference proteome</keyword>
<evidence type="ECO:0000313" key="3">
    <source>
        <dbReference type="Proteomes" id="UP001345963"/>
    </source>
</evidence>
<reference evidence="2 3" key="1">
    <citation type="submission" date="2021-07" db="EMBL/GenBank/DDBJ databases">
        <authorList>
            <person name="Palmer J.M."/>
        </authorList>
    </citation>
    <scope>NUCLEOTIDE SEQUENCE [LARGE SCALE GENOMIC DNA]</scope>
    <source>
        <strain evidence="2 3">AT_MEX2019</strain>
        <tissue evidence="2">Muscle</tissue>
    </source>
</reference>
<feature type="region of interest" description="Disordered" evidence="1">
    <location>
        <begin position="45"/>
        <end position="100"/>
    </location>
</feature>
<comment type="caution">
    <text evidence="2">The sequence shown here is derived from an EMBL/GenBank/DDBJ whole genome shotgun (WGS) entry which is preliminary data.</text>
</comment>
<evidence type="ECO:0000313" key="2">
    <source>
        <dbReference type="EMBL" id="MED6261459.1"/>
    </source>
</evidence>